<dbReference type="EMBL" id="MCGO01000079">
    <property type="protein sequence ID" value="ORY31161.1"/>
    <property type="molecule type" value="Genomic_DNA"/>
</dbReference>
<dbReference type="InterPro" id="IPR015399">
    <property type="entry name" value="DUF1977_DnaJ-like"/>
</dbReference>
<evidence type="ECO:0000256" key="2">
    <source>
        <dbReference type="ARBA" id="ARBA00022692"/>
    </source>
</evidence>
<keyword evidence="8" id="KW-1185">Reference proteome</keyword>
<dbReference type="Pfam" id="PF00226">
    <property type="entry name" value="DnaJ"/>
    <property type="match status" value="1"/>
</dbReference>
<gene>
    <name evidence="7" type="ORF">BCR33DRAFT_724093</name>
</gene>
<evidence type="ECO:0000313" key="7">
    <source>
        <dbReference type="EMBL" id="ORY31161.1"/>
    </source>
</evidence>
<evidence type="ECO:0000256" key="4">
    <source>
        <dbReference type="ARBA" id="ARBA00023136"/>
    </source>
</evidence>
<proteinExistence type="predicted"/>
<evidence type="ECO:0000259" key="6">
    <source>
        <dbReference type="PROSITE" id="PS50076"/>
    </source>
</evidence>
<reference evidence="7 8" key="1">
    <citation type="submission" date="2016-07" db="EMBL/GenBank/DDBJ databases">
        <title>Pervasive Adenine N6-methylation of Active Genes in Fungi.</title>
        <authorList>
            <consortium name="DOE Joint Genome Institute"/>
            <person name="Mondo S.J."/>
            <person name="Dannebaum R.O."/>
            <person name="Kuo R.C."/>
            <person name="Labutti K."/>
            <person name="Haridas S."/>
            <person name="Kuo A."/>
            <person name="Salamov A."/>
            <person name="Ahrendt S.R."/>
            <person name="Lipzen A."/>
            <person name="Sullivan W."/>
            <person name="Andreopoulos W.B."/>
            <person name="Clum A."/>
            <person name="Lindquist E."/>
            <person name="Daum C."/>
            <person name="Ramamoorthy G.K."/>
            <person name="Gryganskyi A."/>
            <person name="Culley D."/>
            <person name="Magnuson J.K."/>
            <person name="James T.Y."/>
            <person name="O'Malley M.A."/>
            <person name="Stajich J.E."/>
            <person name="Spatafora J.W."/>
            <person name="Visel A."/>
            <person name="Grigoriev I.V."/>
        </authorList>
    </citation>
    <scope>NUCLEOTIDE SEQUENCE [LARGE SCALE GENOMIC DNA]</scope>
    <source>
        <strain evidence="7 8">JEL800</strain>
    </source>
</reference>
<dbReference type="SUPFAM" id="SSF46565">
    <property type="entry name" value="Chaperone J-domain"/>
    <property type="match status" value="1"/>
</dbReference>
<feature type="domain" description="J" evidence="6">
    <location>
        <begin position="18"/>
        <end position="84"/>
    </location>
</feature>
<dbReference type="PRINTS" id="PR00625">
    <property type="entry name" value="JDOMAIN"/>
</dbReference>
<protein>
    <submittedName>
        <fullName evidence="7">DnaJ-domain-containing protein</fullName>
    </submittedName>
</protein>
<keyword evidence="2 5" id="KW-0812">Transmembrane</keyword>
<accession>A0A1Y2B8I8</accession>
<dbReference type="InterPro" id="IPR001623">
    <property type="entry name" value="DnaJ_domain"/>
</dbReference>
<organism evidence="7 8">
    <name type="scientific">Rhizoclosmatium globosum</name>
    <dbReference type="NCBI Taxonomy" id="329046"/>
    <lineage>
        <taxon>Eukaryota</taxon>
        <taxon>Fungi</taxon>
        <taxon>Fungi incertae sedis</taxon>
        <taxon>Chytridiomycota</taxon>
        <taxon>Chytridiomycota incertae sedis</taxon>
        <taxon>Chytridiomycetes</taxon>
        <taxon>Chytridiales</taxon>
        <taxon>Chytriomycetaceae</taxon>
        <taxon>Rhizoclosmatium</taxon>
    </lineage>
</organism>
<keyword evidence="4 5" id="KW-0472">Membrane</keyword>
<sequence length="325" mass="37164">MDAASEIQRIREVKGKGDLYGVLKLAAQPPPSESEIKKAYRKLALLLHPDKCSIDGADEAFKAINHASSVLSDPEKRKLYDVNGIDPDSPEGKAHGETFGTGPAFNQDGFAEQMNPNVLYEMFFSDVSKAKKDLKLDDFNIAFEAGPYYRRLFKRKPFNRDTNSKDKPARRIDAAPRWIHYMQLIPAGILIIQSLYFLSMGLYSYFWTLDPSLSKAAFAWEAHTGFTLARNTTLNHVQYFVNPDMYARYYEGHESRSALDTLEKGIEAQHYRTLSYQCLQEHEHKSYLLSKTKVSMFSNLVDEEKLKTANLFQMTSCEELKAWKI</sequence>
<keyword evidence="3 5" id="KW-1133">Transmembrane helix</keyword>
<dbReference type="GO" id="GO:0005789">
    <property type="term" value="C:endoplasmic reticulum membrane"/>
    <property type="evidence" value="ECO:0007669"/>
    <property type="project" value="TreeGrafter"/>
</dbReference>
<evidence type="ECO:0000256" key="5">
    <source>
        <dbReference type="SAM" id="Phobius"/>
    </source>
</evidence>
<dbReference type="PANTHER" id="PTHR43908:SF3">
    <property type="entry name" value="AT29763P-RELATED"/>
    <property type="match status" value="1"/>
</dbReference>
<dbReference type="InterPro" id="IPR051100">
    <property type="entry name" value="DnaJ_subfamily_B/C"/>
</dbReference>
<feature type="transmembrane region" description="Helical" evidence="5">
    <location>
        <begin position="184"/>
        <end position="207"/>
    </location>
</feature>
<comment type="caution">
    <text evidence="7">The sequence shown here is derived from an EMBL/GenBank/DDBJ whole genome shotgun (WGS) entry which is preliminary data.</text>
</comment>
<dbReference type="AlphaFoldDB" id="A0A1Y2B8I8"/>
<dbReference type="Pfam" id="PF09320">
    <property type="entry name" value="DUF1977"/>
    <property type="match status" value="1"/>
</dbReference>
<dbReference type="InterPro" id="IPR036869">
    <property type="entry name" value="J_dom_sf"/>
</dbReference>
<evidence type="ECO:0000256" key="1">
    <source>
        <dbReference type="ARBA" id="ARBA00004167"/>
    </source>
</evidence>
<dbReference type="Proteomes" id="UP000193642">
    <property type="component" value="Unassembled WGS sequence"/>
</dbReference>
<dbReference type="CDD" id="cd06257">
    <property type="entry name" value="DnaJ"/>
    <property type="match status" value="1"/>
</dbReference>
<dbReference type="PROSITE" id="PS50076">
    <property type="entry name" value="DNAJ_2"/>
    <property type="match status" value="1"/>
</dbReference>
<dbReference type="PANTHER" id="PTHR43908">
    <property type="entry name" value="AT29763P-RELATED"/>
    <property type="match status" value="1"/>
</dbReference>
<dbReference type="SMART" id="SM00271">
    <property type="entry name" value="DnaJ"/>
    <property type="match status" value="1"/>
</dbReference>
<dbReference type="STRING" id="329046.A0A1Y2B8I8"/>
<evidence type="ECO:0000256" key="3">
    <source>
        <dbReference type="ARBA" id="ARBA00022989"/>
    </source>
</evidence>
<dbReference type="Gene3D" id="1.10.287.110">
    <property type="entry name" value="DnaJ domain"/>
    <property type="match status" value="1"/>
</dbReference>
<dbReference type="GO" id="GO:0030544">
    <property type="term" value="F:Hsp70 protein binding"/>
    <property type="evidence" value="ECO:0007669"/>
    <property type="project" value="TreeGrafter"/>
</dbReference>
<evidence type="ECO:0000313" key="8">
    <source>
        <dbReference type="Proteomes" id="UP000193642"/>
    </source>
</evidence>
<dbReference type="OrthoDB" id="1507364at2759"/>
<name>A0A1Y2B8I8_9FUNG</name>
<comment type="subcellular location">
    <subcellularLocation>
        <location evidence="1">Membrane</location>
        <topology evidence="1">Single-pass membrane protein</topology>
    </subcellularLocation>
</comment>
<dbReference type="GO" id="GO:0071218">
    <property type="term" value="P:cellular response to misfolded protein"/>
    <property type="evidence" value="ECO:0007669"/>
    <property type="project" value="TreeGrafter"/>
</dbReference>